<dbReference type="PANTHER" id="PTHR45961">
    <property type="entry name" value="IP21249P"/>
    <property type="match status" value="1"/>
</dbReference>
<dbReference type="Proteomes" id="UP000887578">
    <property type="component" value="Unplaced"/>
</dbReference>
<dbReference type="InterPro" id="IPR020422">
    <property type="entry name" value="TYR_PHOSPHATASE_DUAL_dom"/>
</dbReference>
<proteinExistence type="inferred from homology"/>
<keyword evidence="6" id="KW-1185">Reference proteome</keyword>
<dbReference type="GO" id="GO:0004721">
    <property type="term" value="F:phosphoprotein phosphatase activity"/>
    <property type="evidence" value="ECO:0007669"/>
    <property type="project" value="UniProtKB-KW"/>
</dbReference>
<feature type="domain" description="Tyrosine specific protein phosphatases" evidence="5">
    <location>
        <begin position="80"/>
        <end position="138"/>
    </location>
</feature>
<accession>A0A914QS32</accession>
<dbReference type="WBParaSite" id="PDA_v2.g6327.t1">
    <property type="protein sequence ID" value="PDA_v2.g6327.t1"/>
    <property type="gene ID" value="PDA_v2.g6327"/>
</dbReference>
<evidence type="ECO:0000256" key="1">
    <source>
        <dbReference type="ARBA" id="ARBA00008601"/>
    </source>
</evidence>
<reference evidence="7" key="1">
    <citation type="submission" date="2022-11" db="UniProtKB">
        <authorList>
            <consortium name="WormBaseParasite"/>
        </authorList>
    </citation>
    <scope>IDENTIFICATION</scope>
</reference>
<evidence type="ECO:0000256" key="3">
    <source>
        <dbReference type="ARBA" id="ARBA00022912"/>
    </source>
</evidence>
<keyword evidence="3" id="KW-0904">Protein phosphatase</keyword>
<evidence type="ECO:0000259" key="5">
    <source>
        <dbReference type="PROSITE" id="PS50056"/>
    </source>
</evidence>
<dbReference type="InterPro" id="IPR000340">
    <property type="entry name" value="Dual-sp_phosphatase_cat-dom"/>
</dbReference>
<dbReference type="Gene3D" id="3.90.190.10">
    <property type="entry name" value="Protein tyrosine phosphatase superfamily"/>
    <property type="match status" value="1"/>
</dbReference>
<dbReference type="InterPro" id="IPR029021">
    <property type="entry name" value="Prot-tyrosine_phosphatase-like"/>
</dbReference>
<evidence type="ECO:0000313" key="6">
    <source>
        <dbReference type="Proteomes" id="UP000887578"/>
    </source>
</evidence>
<feature type="domain" description="Tyrosine-protein phosphatase" evidence="4">
    <location>
        <begin position="19"/>
        <end position="159"/>
    </location>
</feature>
<protein>
    <submittedName>
        <fullName evidence="7">Uncharacterized protein</fullName>
    </submittedName>
</protein>
<dbReference type="AlphaFoldDB" id="A0A914QS32"/>
<dbReference type="SUPFAM" id="SSF52799">
    <property type="entry name" value="(Phosphotyrosine protein) phosphatases II"/>
    <property type="match status" value="1"/>
</dbReference>
<organism evidence="6 7">
    <name type="scientific">Panagrolaimus davidi</name>
    <dbReference type="NCBI Taxonomy" id="227884"/>
    <lineage>
        <taxon>Eukaryota</taxon>
        <taxon>Metazoa</taxon>
        <taxon>Ecdysozoa</taxon>
        <taxon>Nematoda</taxon>
        <taxon>Chromadorea</taxon>
        <taxon>Rhabditida</taxon>
        <taxon>Tylenchina</taxon>
        <taxon>Panagrolaimomorpha</taxon>
        <taxon>Panagrolaimoidea</taxon>
        <taxon>Panagrolaimidae</taxon>
        <taxon>Panagrolaimus</taxon>
    </lineage>
</organism>
<dbReference type="PANTHER" id="PTHR45961:SF3">
    <property type="entry name" value="DUAL SPECIFICITY PROTEIN PHOSPHATASE 14"/>
    <property type="match status" value="1"/>
</dbReference>
<evidence type="ECO:0000313" key="7">
    <source>
        <dbReference type="WBParaSite" id="PDA_v2.g6327.t1"/>
    </source>
</evidence>
<dbReference type="PROSITE" id="PS50054">
    <property type="entry name" value="TYR_PHOSPHATASE_DUAL"/>
    <property type="match status" value="1"/>
</dbReference>
<keyword evidence="2" id="KW-0378">Hydrolase</keyword>
<evidence type="ECO:0000259" key="4">
    <source>
        <dbReference type="PROSITE" id="PS50054"/>
    </source>
</evidence>
<dbReference type="GO" id="GO:0005737">
    <property type="term" value="C:cytoplasm"/>
    <property type="evidence" value="ECO:0007669"/>
    <property type="project" value="TreeGrafter"/>
</dbReference>
<dbReference type="SMART" id="SM00195">
    <property type="entry name" value="DSPc"/>
    <property type="match status" value="1"/>
</dbReference>
<evidence type="ECO:0000256" key="2">
    <source>
        <dbReference type="ARBA" id="ARBA00022801"/>
    </source>
</evidence>
<comment type="similarity">
    <text evidence="1">Belongs to the protein-tyrosine phosphatase family. Non-receptor class dual specificity subfamily.</text>
</comment>
<sequence length="187" mass="21733">MPEIEGTKRGFATDLQYFTISEIRPHLFLTGYGTLTDEKIRDLGFTHAVDATNKFKIHFVKNVQYFNVRVEDRSIDDIKRYFKDAANFIQDAIDGGGKVLIFCRQGISRSVTILLMYLVIKERISLWEAFIQVDKIRPFISPNLGFWKQMIEYEIKIRGEASVKILSEEKVPIPNVYLYKNSIENNV</sequence>
<dbReference type="InterPro" id="IPR052103">
    <property type="entry name" value="Dual_spec_Phospatases"/>
</dbReference>
<dbReference type="InterPro" id="IPR000387">
    <property type="entry name" value="Tyr_Pase_dom"/>
</dbReference>
<dbReference type="Pfam" id="PF00782">
    <property type="entry name" value="DSPc"/>
    <property type="match status" value="1"/>
</dbReference>
<dbReference type="PROSITE" id="PS50056">
    <property type="entry name" value="TYR_PHOSPHATASE_2"/>
    <property type="match status" value="1"/>
</dbReference>
<name>A0A914QS32_9BILA</name>